<evidence type="ECO:0000256" key="3">
    <source>
        <dbReference type="ARBA" id="ARBA00022475"/>
    </source>
</evidence>
<reference evidence="8" key="1">
    <citation type="submission" date="2021-01" db="EMBL/GenBank/DDBJ databases">
        <authorList>
            <person name="Corre E."/>
            <person name="Pelletier E."/>
            <person name="Niang G."/>
            <person name="Scheremetjew M."/>
            <person name="Finn R."/>
            <person name="Kale V."/>
            <person name="Holt S."/>
            <person name="Cochrane G."/>
            <person name="Meng A."/>
            <person name="Brown T."/>
            <person name="Cohen L."/>
        </authorList>
    </citation>
    <scope>NUCLEOTIDE SEQUENCE</scope>
    <source>
        <strain evidence="8">BC52</strain>
    </source>
</reference>
<proteinExistence type="predicted"/>
<feature type="transmembrane region" description="Helical" evidence="7">
    <location>
        <begin position="59"/>
        <end position="82"/>
    </location>
</feature>
<dbReference type="PANTHER" id="PTHR30269">
    <property type="entry name" value="TRANSMEMBRANE PROTEIN YFCA"/>
    <property type="match status" value="1"/>
</dbReference>
<dbReference type="InterPro" id="IPR052017">
    <property type="entry name" value="TSUP"/>
</dbReference>
<feature type="transmembrane region" description="Helical" evidence="7">
    <location>
        <begin position="88"/>
        <end position="108"/>
    </location>
</feature>
<evidence type="ECO:0000256" key="7">
    <source>
        <dbReference type="SAM" id="Phobius"/>
    </source>
</evidence>
<keyword evidence="3" id="KW-1003">Cell membrane</keyword>
<evidence type="ECO:0000256" key="4">
    <source>
        <dbReference type="ARBA" id="ARBA00022692"/>
    </source>
</evidence>
<evidence type="ECO:0000256" key="6">
    <source>
        <dbReference type="ARBA" id="ARBA00023136"/>
    </source>
</evidence>
<organism evidence="8">
    <name type="scientific">Norrisiella sphaerica</name>
    <dbReference type="NCBI Taxonomy" id="552664"/>
    <lineage>
        <taxon>Eukaryota</taxon>
        <taxon>Sar</taxon>
        <taxon>Rhizaria</taxon>
        <taxon>Cercozoa</taxon>
        <taxon>Chlorarachniophyceae</taxon>
        <taxon>Norrisiella</taxon>
    </lineage>
</organism>
<feature type="transmembrane region" description="Helical" evidence="7">
    <location>
        <begin position="29"/>
        <end position="47"/>
    </location>
</feature>
<feature type="transmembrane region" description="Helical" evidence="7">
    <location>
        <begin position="255"/>
        <end position="272"/>
    </location>
</feature>
<evidence type="ECO:0000256" key="5">
    <source>
        <dbReference type="ARBA" id="ARBA00022989"/>
    </source>
</evidence>
<comment type="subcellular location">
    <subcellularLocation>
        <location evidence="1">Cell membrane</location>
        <topology evidence="1">Multi-pass membrane protein</topology>
    </subcellularLocation>
</comment>
<evidence type="ECO:0000313" key="8">
    <source>
        <dbReference type="EMBL" id="CAD9650226.1"/>
    </source>
</evidence>
<feature type="transmembrane region" description="Helical" evidence="7">
    <location>
        <begin position="226"/>
        <end position="243"/>
    </location>
</feature>
<sequence length="387" mass="42614">MAPPLETEGLLAVACMACFAGWTRGTCGFGMGIAMNAGILLSSILIHRLADKPTWEFPLYQTVCLITAIDTAFIPALTIVWAHVQVNLALILSLPRAIFLVLGTFFLLRSNSATLSAILGLLVTGFACWQWVFGDITEERRQNSWEWTMRHPCWFYGWATFASSISGITSGFAGVTSPPVQILILIAGMPKAQFRGTWIAVNSLLKPLQLMLLIFCKPEVFEGVHMRYFVVAIFFAWAGLFLGNWCHHRISETTARELLLFLLSISSVLLLTKAGTTLGVGGTVVLTSAACFAMYQRWARTYDMSEVPMCTPSPFRECFPQNDKQSFLEGGLEKKGLDMDPNSSQYHYVHYTALGDSVIQPDDVVIATSAAAAAQNRTECCALLVPR</sequence>
<protein>
    <submittedName>
        <fullName evidence="8">Uncharacterized protein</fullName>
    </submittedName>
</protein>
<dbReference type="Pfam" id="PF01925">
    <property type="entry name" value="TauE"/>
    <property type="match status" value="1"/>
</dbReference>
<gene>
    <name evidence="8" type="ORF">NSPH01132_LOCUS323</name>
</gene>
<keyword evidence="4 7" id="KW-0812">Transmembrane</keyword>
<dbReference type="AlphaFoldDB" id="A0A7S2QRZ7"/>
<dbReference type="EMBL" id="HBHC01000616">
    <property type="protein sequence ID" value="CAD9650226.1"/>
    <property type="molecule type" value="Transcribed_RNA"/>
</dbReference>
<keyword evidence="2" id="KW-0813">Transport</keyword>
<feature type="transmembrane region" description="Helical" evidence="7">
    <location>
        <begin position="154"/>
        <end position="175"/>
    </location>
</feature>
<dbReference type="GO" id="GO:0005886">
    <property type="term" value="C:plasma membrane"/>
    <property type="evidence" value="ECO:0007669"/>
    <property type="project" value="UniProtKB-SubCell"/>
</dbReference>
<name>A0A7S2QRZ7_9EUKA</name>
<accession>A0A7S2QRZ7</accession>
<feature type="transmembrane region" description="Helical" evidence="7">
    <location>
        <begin position="115"/>
        <end position="134"/>
    </location>
</feature>
<evidence type="ECO:0000256" key="2">
    <source>
        <dbReference type="ARBA" id="ARBA00022448"/>
    </source>
</evidence>
<keyword evidence="6 7" id="KW-0472">Membrane</keyword>
<evidence type="ECO:0000256" key="1">
    <source>
        <dbReference type="ARBA" id="ARBA00004651"/>
    </source>
</evidence>
<keyword evidence="5 7" id="KW-1133">Transmembrane helix</keyword>
<dbReference type="PANTHER" id="PTHR30269:SF38">
    <property type="entry name" value="SULFITE EXPORTER TAUE_SAFE"/>
    <property type="match status" value="1"/>
</dbReference>
<dbReference type="InterPro" id="IPR002781">
    <property type="entry name" value="TM_pro_TauE-like"/>
</dbReference>